<evidence type="ECO:0000313" key="3">
    <source>
        <dbReference type="EMBL" id="RYV49434.1"/>
    </source>
</evidence>
<feature type="compositionally biased region" description="Basic and acidic residues" evidence="1">
    <location>
        <begin position="14"/>
        <end position="26"/>
    </location>
</feature>
<dbReference type="SUPFAM" id="SSF81665">
    <property type="entry name" value="Calcium ATPase, transmembrane domain M"/>
    <property type="match status" value="1"/>
</dbReference>
<dbReference type="AlphaFoldDB" id="A0A4V1ZGR2"/>
<gene>
    <name evidence="3" type="ORF">EUA98_18770</name>
</gene>
<dbReference type="RefSeq" id="WP_130104219.1">
    <property type="nucleotide sequence ID" value="NZ_SDWW01000075.1"/>
</dbReference>
<feature type="region of interest" description="Disordered" evidence="1">
    <location>
        <begin position="64"/>
        <end position="87"/>
    </location>
</feature>
<dbReference type="EMBL" id="SDWW01000075">
    <property type="protein sequence ID" value="RYV49434.1"/>
    <property type="molecule type" value="Genomic_DNA"/>
</dbReference>
<feature type="domain" description="Cation-transporting P-type ATPase N-terminal" evidence="2">
    <location>
        <begin position="14"/>
        <end position="63"/>
    </location>
</feature>
<dbReference type="Pfam" id="PF00690">
    <property type="entry name" value="Cation_ATPase_N"/>
    <property type="match status" value="1"/>
</dbReference>
<evidence type="ECO:0000313" key="4">
    <source>
        <dbReference type="Proteomes" id="UP000293764"/>
    </source>
</evidence>
<accession>A0A4V1ZGR2</accession>
<name>A0A4V1ZGR2_9MICO</name>
<feature type="region of interest" description="Disordered" evidence="1">
    <location>
        <begin position="1"/>
        <end position="26"/>
    </location>
</feature>
<reference evidence="3 4" key="1">
    <citation type="submission" date="2019-01" db="EMBL/GenBank/DDBJ databases">
        <title>Novel species of Cellulomonas.</title>
        <authorList>
            <person name="Liu Q."/>
            <person name="Xin Y.-H."/>
        </authorList>
    </citation>
    <scope>NUCLEOTIDE SEQUENCE [LARGE SCALE GENOMIC DNA]</scope>
    <source>
        <strain evidence="3 4">HLT2-17</strain>
    </source>
</reference>
<organism evidence="3 4">
    <name type="scientific">Pengzhenrongella frigida</name>
    <dbReference type="NCBI Taxonomy" id="1259133"/>
    <lineage>
        <taxon>Bacteria</taxon>
        <taxon>Bacillati</taxon>
        <taxon>Actinomycetota</taxon>
        <taxon>Actinomycetes</taxon>
        <taxon>Micrococcales</taxon>
        <taxon>Pengzhenrongella</taxon>
    </lineage>
</organism>
<sequence>MSVEPARSDVGADGSHRLTSDEVAARLKVDPRVGLPASQVASRLAAHGPNRLPPRAAALAASHVCRPVPQSPHRGPARRRGVGRDRR</sequence>
<comment type="caution">
    <text evidence="3">The sequence shown here is derived from an EMBL/GenBank/DDBJ whole genome shotgun (WGS) entry which is preliminary data.</text>
</comment>
<evidence type="ECO:0000259" key="2">
    <source>
        <dbReference type="SMART" id="SM00831"/>
    </source>
</evidence>
<keyword evidence="4" id="KW-1185">Reference proteome</keyword>
<dbReference type="InterPro" id="IPR004014">
    <property type="entry name" value="ATPase_P-typ_cation-transptr_N"/>
</dbReference>
<dbReference type="Proteomes" id="UP000293764">
    <property type="component" value="Unassembled WGS sequence"/>
</dbReference>
<dbReference type="InterPro" id="IPR023298">
    <property type="entry name" value="ATPase_P-typ_TM_dom_sf"/>
</dbReference>
<protein>
    <recommendedName>
        <fullName evidence="2">Cation-transporting P-type ATPase N-terminal domain-containing protein</fullName>
    </recommendedName>
</protein>
<proteinExistence type="predicted"/>
<dbReference type="SMART" id="SM00831">
    <property type="entry name" value="Cation_ATPase_N"/>
    <property type="match status" value="1"/>
</dbReference>
<evidence type="ECO:0000256" key="1">
    <source>
        <dbReference type="SAM" id="MobiDB-lite"/>
    </source>
</evidence>